<proteinExistence type="predicted"/>
<keyword evidence="2" id="KW-1185">Reference proteome</keyword>
<protein>
    <submittedName>
        <fullName evidence="1">Uncharacterized protein</fullName>
    </submittedName>
</protein>
<accession>A0ACC1T134</accession>
<organism evidence="1 2">
    <name type="scientific">Phlebia brevispora</name>
    <dbReference type="NCBI Taxonomy" id="194682"/>
    <lineage>
        <taxon>Eukaryota</taxon>
        <taxon>Fungi</taxon>
        <taxon>Dikarya</taxon>
        <taxon>Basidiomycota</taxon>
        <taxon>Agaricomycotina</taxon>
        <taxon>Agaricomycetes</taxon>
        <taxon>Polyporales</taxon>
        <taxon>Meruliaceae</taxon>
        <taxon>Phlebia</taxon>
    </lineage>
</organism>
<sequence length="67" mass="7949">MNFVIISNLLPPFKDVHETYDRKDSTVCHEYPEETVRKNRRAVLKDLNWINRRKPLELGPVTPEDDV</sequence>
<name>A0ACC1T134_9APHY</name>
<gene>
    <name evidence="1" type="ORF">NM688_g5082</name>
</gene>
<evidence type="ECO:0000313" key="1">
    <source>
        <dbReference type="EMBL" id="KAJ3550420.1"/>
    </source>
</evidence>
<evidence type="ECO:0000313" key="2">
    <source>
        <dbReference type="Proteomes" id="UP001148662"/>
    </source>
</evidence>
<comment type="caution">
    <text evidence="1">The sequence shown here is derived from an EMBL/GenBank/DDBJ whole genome shotgun (WGS) entry which is preliminary data.</text>
</comment>
<dbReference type="EMBL" id="JANHOG010000905">
    <property type="protein sequence ID" value="KAJ3550420.1"/>
    <property type="molecule type" value="Genomic_DNA"/>
</dbReference>
<reference evidence="1" key="1">
    <citation type="submission" date="2022-07" db="EMBL/GenBank/DDBJ databases">
        <title>Genome Sequence of Phlebia brevispora.</title>
        <authorList>
            <person name="Buettner E."/>
        </authorList>
    </citation>
    <scope>NUCLEOTIDE SEQUENCE</scope>
    <source>
        <strain evidence="1">MPL23</strain>
    </source>
</reference>
<dbReference type="Proteomes" id="UP001148662">
    <property type="component" value="Unassembled WGS sequence"/>
</dbReference>